<comment type="caution">
    <text evidence="10">The sequence shown here is derived from an EMBL/GenBank/DDBJ whole genome shotgun (WGS) entry which is preliminary data.</text>
</comment>
<dbReference type="EMBL" id="JAVAIM010000001">
    <property type="protein sequence ID" value="MDP4574537.1"/>
    <property type="molecule type" value="Genomic_DNA"/>
</dbReference>
<dbReference type="Gene3D" id="3.10.20.310">
    <property type="entry name" value="membrane protein fhac"/>
    <property type="match status" value="2"/>
</dbReference>
<protein>
    <submittedName>
        <fullName evidence="10">BamA/TamA family outer membrane protein</fullName>
    </submittedName>
</protein>
<evidence type="ECO:0000256" key="1">
    <source>
        <dbReference type="ARBA" id="ARBA00004370"/>
    </source>
</evidence>
<reference evidence="10 11" key="1">
    <citation type="submission" date="2023-08" db="EMBL/GenBank/DDBJ databases">
        <title>genomic of G39.</title>
        <authorList>
            <person name="Wang Y."/>
        </authorList>
    </citation>
    <scope>NUCLEOTIDE SEQUENCE [LARGE SCALE GENOMIC DNA]</scope>
    <source>
        <strain evidence="10 11">G39</strain>
    </source>
</reference>
<feature type="domain" description="Bacterial surface antigen (D15)" evidence="9">
    <location>
        <begin position="416"/>
        <end position="712"/>
    </location>
</feature>
<feature type="signal peptide" evidence="8">
    <location>
        <begin position="1"/>
        <end position="22"/>
    </location>
</feature>
<organism evidence="10 11">
    <name type="scientific">Qipengyuania profundimaris</name>
    <dbReference type="NCBI Taxonomy" id="3067652"/>
    <lineage>
        <taxon>Bacteria</taxon>
        <taxon>Pseudomonadati</taxon>
        <taxon>Pseudomonadota</taxon>
        <taxon>Alphaproteobacteria</taxon>
        <taxon>Sphingomonadales</taxon>
        <taxon>Erythrobacteraceae</taxon>
        <taxon>Qipengyuania</taxon>
    </lineage>
</organism>
<keyword evidence="2" id="KW-1134">Transmembrane beta strand</keyword>
<dbReference type="RefSeq" id="WP_305931935.1">
    <property type="nucleotide sequence ID" value="NZ_JAVAIM010000001.1"/>
</dbReference>
<comment type="subcellular location">
    <subcellularLocation>
        <location evidence="1">Membrane</location>
    </subcellularLocation>
</comment>
<keyword evidence="3" id="KW-0812">Transmembrane</keyword>
<evidence type="ECO:0000256" key="8">
    <source>
        <dbReference type="SAM" id="SignalP"/>
    </source>
</evidence>
<accession>A0ABT9HN01</accession>
<sequence length="712" mass="77526">MARRALALGIASAALVTQPALAQDRSTAEELEELIPDSALDNPEDWAAQGTDGPQPAEPEAFSEIEADTPIDDIPGMDLAWPEDLEFEPLQDLEPNEDIEFVDLLPDNPRLAFDEAETFDLSDSLVLAFPQKEPPFLESADFVERFEALSTIEELEDDGEENPAQVAARAKADQELLETLLRVYGYYDGQVIRTLASPEPGEDNADTSPRVRFDVIPGDRYRYGAIDLGQLPTAPDADTLRAAFEIQPGDFLQSDTIVQERFDLDRKLGETGYPFAEIDEPELLIDHEREEGDLTMPVRPNGKYVFGEVVSNDPDFLSSRHLASIARFDPGDVYQRSLDLDLRRAVTATGLVSTVSVTPREVQAPQGDEPGVVAMDVELERAKVRTIAGAIGYGSEEGIRVQASWEHRNFFPPEGSLRVRGIVGTQEQLAGVTFRRNNLGGRDKVLTLDAYASTIDNAAYDANTVALTGTYERLSTLLFQKPLSWAVGAEILATDERNRIVDGMPRPRQTYFVGSIFGRATIDTSDSLLDPTRGYRLTGFLAPETSRTQGQQYYYLRNQADASYYQSIGDRYVVAARARVATIQGADLVGVAPSRRLYAGGGGSVRGYAYRSIGPKNEFDEPIGGRSLVEFSLEARIGTGFLDGAVSVVPFVDAGSVSTSATPDFGEIKIGAGIGVRYTTGFGPIRLDVGVPLNPGPDDSPVAVYVGLGQAF</sequence>
<evidence type="ECO:0000256" key="7">
    <source>
        <dbReference type="SAM" id="MobiDB-lite"/>
    </source>
</evidence>
<proteinExistence type="predicted"/>
<evidence type="ECO:0000256" key="4">
    <source>
        <dbReference type="ARBA" id="ARBA00022729"/>
    </source>
</evidence>
<dbReference type="InterPro" id="IPR039910">
    <property type="entry name" value="D15-like"/>
</dbReference>
<name>A0ABT9HN01_9SPHN</name>
<feature type="chain" id="PRO_5045412431" evidence="8">
    <location>
        <begin position="23"/>
        <end position="712"/>
    </location>
</feature>
<evidence type="ECO:0000256" key="2">
    <source>
        <dbReference type="ARBA" id="ARBA00022452"/>
    </source>
</evidence>
<keyword evidence="11" id="KW-1185">Reference proteome</keyword>
<dbReference type="PANTHER" id="PTHR12815:SF47">
    <property type="entry name" value="TRANSLOCATION AND ASSEMBLY MODULE SUBUNIT TAMA"/>
    <property type="match status" value="1"/>
</dbReference>
<evidence type="ECO:0000256" key="5">
    <source>
        <dbReference type="ARBA" id="ARBA00023136"/>
    </source>
</evidence>
<dbReference type="InterPro" id="IPR000184">
    <property type="entry name" value="Bac_surfAg_D15"/>
</dbReference>
<dbReference type="Gene3D" id="2.40.160.50">
    <property type="entry name" value="membrane protein fhac: a member of the omp85/tpsb transporter family"/>
    <property type="match status" value="1"/>
</dbReference>
<evidence type="ECO:0000313" key="10">
    <source>
        <dbReference type="EMBL" id="MDP4574537.1"/>
    </source>
</evidence>
<evidence type="ECO:0000256" key="6">
    <source>
        <dbReference type="ARBA" id="ARBA00023237"/>
    </source>
</evidence>
<gene>
    <name evidence="10" type="ORF">Q9K02_05215</name>
</gene>
<feature type="region of interest" description="Disordered" evidence="7">
    <location>
        <begin position="21"/>
        <end position="61"/>
    </location>
</feature>
<evidence type="ECO:0000313" key="11">
    <source>
        <dbReference type="Proteomes" id="UP001240639"/>
    </source>
</evidence>
<dbReference type="Pfam" id="PF01103">
    <property type="entry name" value="Omp85"/>
    <property type="match status" value="1"/>
</dbReference>
<evidence type="ECO:0000259" key="9">
    <source>
        <dbReference type="Pfam" id="PF01103"/>
    </source>
</evidence>
<keyword evidence="4 8" id="KW-0732">Signal</keyword>
<dbReference type="Proteomes" id="UP001240639">
    <property type="component" value="Unassembled WGS sequence"/>
</dbReference>
<keyword evidence="5" id="KW-0472">Membrane</keyword>
<dbReference type="PANTHER" id="PTHR12815">
    <property type="entry name" value="SORTING AND ASSEMBLY MACHINERY SAMM50 PROTEIN FAMILY MEMBER"/>
    <property type="match status" value="1"/>
</dbReference>
<evidence type="ECO:0000256" key="3">
    <source>
        <dbReference type="ARBA" id="ARBA00022692"/>
    </source>
</evidence>
<keyword evidence="6" id="KW-0998">Cell outer membrane</keyword>